<gene>
    <name evidence="1" type="primary">ORF1376</name>
</gene>
<organism evidence="1">
    <name type="scientific">Arion vulgaris</name>
    <dbReference type="NCBI Taxonomy" id="1028688"/>
    <lineage>
        <taxon>Eukaryota</taxon>
        <taxon>Metazoa</taxon>
        <taxon>Spiralia</taxon>
        <taxon>Lophotrochozoa</taxon>
        <taxon>Mollusca</taxon>
        <taxon>Gastropoda</taxon>
        <taxon>Heterobranchia</taxon>
        <taxon>Euthyneura</taxon>
        <taxon>Panpulmonata</taxon>
        <taxon>Eupulmonata</taxon>
        <taxon>Stylommatophora</taxon>
        <taxon>Helicina</taxon>
        <taxon>Arionoidea</taxon>
        <taxon>Arionidae</taxon>
        <taxon>Arion</taxon>
    </lineage>
</organism>
<accession>A0A0B6XW23</accession>
<sequence>LNISNVLIHLSNKLNNMATHPAPNLKWDQPSQIKQKQCTKCVHNFPTAD</sequence>
<name>A0A0B6XW23_9EUPU</name>
<reference evidence="1" key="1">
    <citation type="submission" date="2014-12" db="EMBL/GenBank/DDBJ databases">
        <title>Insight into the proteome of Arion vulgaris.</title>
        <authorList>
            <person name="Aradska J."/>
            <person name="Bulat T."/>
            <person name="Smidak R."/>
            <person name="Sarate P."/>
            <person name="Gangsoo J."/>
            <person name="Sialana F."/>
            <person name="Bilban M."/>
            <person name="Lubec G."/>
        </authorList>
    </citation>
    <scope>NUCLEOTIDE SEQUENCE</scope>
    <source>
        <tissue evidence="1">Skin</tissue>
    </source>
</reference>
<evidence type="ECO:0000313" key="1">
    <source>
        <dbReference type="EMBL" id="CEK47440.1"/>
    </source>
</evidence>
<dbReference type="AlphaFoldDB" id="A0A0B6XW23"/>
<protein>
    <submittedName>
        <fullName evidence="1">Uncharacterized protein</fullName>
    </submittedName>
</protein>
<proteinExistence type="predicted"/>
<feature type="non-terminal residue" evidence="1">
    <location>
        <position position="1"/>
    </location>
</feature>
<dbReference type="EMBL" id="HACG01000575">
    <property type="protein sequence ID" value="CEK47440.1"/>
    <property type="molecule type" value="Transcribed_RNA"/>
</dbReference>